<gene>
    <name evidence="3" type="ORF">H9913_05505</name>
</gene>
<proteinExistence type="predicted"/>
<evidence type="ECO:0000256" key="1">
    <source>
        <dbReference type="SAM" id="MobiDB-lite"/>
    </source>
</evidence>
<dbReference type="EMBL" id="DWUX01000104">
    <property type="protein sequence ID" value="HJD39465.1"/>
    <property type="molecule type" value="Genomic_DNA"/>
</dbReference>
<protein>
    <submittedName>
        <fullName evidence="3">Uncharacterized protein</fullName>
    </submittedName>
</protein>
<evidence type="ECO:0000313" key="3">
    <source>
        <dbReference type="EMBL" id="HJD39465.1"/>
    </source>
</evidence>
<reference evidence="3" key="1">
    <citation type="journal article" date="2021" name="PeerJ">
        <title>Extensive microbial diversity within the chicken gut microbiome revealed by metagenomics and culture.</title>
        <authorList>
            <person name="Gilroy R."/>
            <person name="Ravi A."/>
            <person name="Getino M."/>
            <person name="Pursley I."/>
            <person name="Horton D.L."/>
            <person name="Alikhan N.F."/>
            <person name="Baker D."/>
            <person name="Gharbi K."/>
            <person name="Hall N."/>
            <person name="Watson M."/>
            <person name="Adriaenssens E.M."/>
            <person name="Foster-Nyarko E."/>
            <person name="Jarju S."/>
            <person name="Secka A."/>
            <person name="Antonio M."/>
            <person name="Oren A."/>
            <person name="Chaudhuri R.R."/>
            <person name="La Ragione R."/>
            <person name="Hildebrand F."/>
            <person name="Pallen M.J."/>
        </authorList>
    </citation>
    <scope>NUCLEOTIDE SEQUENCE</scope>
    <source>
        <strain evidence="3">ChiW19-6364</strain>
    </source>
</reference>
<sequence>MNIKKILLGTLLSAALLLTSVFSVQASAVETMEDKEQNTSTRSGDDMIDALETVKIGKAKYRLYTCTILLSNASEGKIDFSIQSYEGASPTEITRIESLSKTMSLDVSASFIGGSTKNSRGSNSIKGVSGNFSQQSGSGTGLLYSGFSTGTFSCSDGSWTRNTSCSRFF</sequence>
<dbReference type="AlphaFoldDB" id="A0A9D2U3N3"/>
<reference evidence="3" key="2">
    <citation type="submission" date="2021-04" db="EMBL/GenBank/DDBJ databases">
        <authorList>
            <person name="Gilroy R."/>
        </authorList>
    </citation>
    <scope>NUCLEOTIDE SEQUENCE</scope>
    <source>
        <strain evidence="3">ChiW19-6364</strain>
    </source>
</reference>
<evidence type="ECO:0000313" key="4">
    <source>
        <dbReference type="Proteomes" id="UP000823850"/>
    </source>
</evidence>
<name>A0A9D2U3N3_9FIRM</name>
<feature type="chain" id="PRO_5039490054" evidence="2">
    <location>
        <begin position="27"/>
        <end position="169"/>
    </location>
</feature>
<feature type="region of interest" description="Disordered" evidence="1">
    <location>
        <begin position="117"/>
        <end position="137"/>
    </location>
</feature>
<accession>A0A9D2U3N3</accession>
<feature type="signal peptide" evidence="2">
    <location>
        <begin position="1"/>
        <end position="26"/>
    </location>
</feature>
<dbReference type="Proteomes" id="UP000823850">
    <property type="component" value="Unassembled WGS sequence"/>
</dbReference>
<keyword evidence="2" id="KW-0732">Signal</keyword>
<evidence type="ECO:0000256" key="2">
    <source>
        <dbReference type="SAM" id="SignalP"/>
    </source>
</evidence>
<comment type="caution">
    <text evidence="3">The sequence shown here is derived from an EMBL/GenBank/DDBJ whole genome shotgun (WGS) entry which is preliminary data.</text>
</comment>
<organism evidence="3 4">
    <name type="scientific">Candidatus Blautia stercoripullorum</name>
    <dbReference type="NCBI Taxonomy" id="2838502"/>
    <lineage>
        <taxon>Bacteria</taxon>
        <taxon>Bacillati</taxon>
        <taxon>Bacillota</taxon>
        <taxon>Clostridia</taxon>
        <taxon>Lachnospirales</taxon>
        <taxon>Lachnospiraceae</taxon>
        <taxon>Blautia</taxon>
    </lineage>
</organism>